<dbReference type="InterPro" id="IPR015947">
    <property type="entry name" value="PUA-like_sf"/>
</dbReference>
<protein>
    <recommendedName>
        <fullName evidence="4">YDG domain-containing protein</fullName>
    </recommendedName>
</protein>
<keyword evidence="3" id="KW-1185">Reference proteome</keyword>
<proteinExistence type="predicted"/>
<evidence type="ECO:0000313" key="2">
    <source>
        <dbReference type="EMBL" id="KAK3209431.1"/>
    </source>
</evidence>
<evidence type="ECO:0000313" key="3">
    <source>
        <dbReference type="Proteomes" id="UP001280581"/>
    </source>
</evidence>
<evidence type="ECO:0000256" key="1">
    <source>
        <dbReference type="SAM" id="MobiDB-lite"/>
    </source>
</evidence>
<feature type="compositionally biased region" description="Basic and acidic residues" evidence="1">
    <location>
        <begin position="521"/>
        <end position="532"/>
    </location>
</feature>
<dbReference type="Gene3D" id="2.30.280.10">
    <property type="entry name" value="SRA-YDG"/>
    <property type="match status" value="1"/>
</dbReference>
<reference evidence="2 3" key="1">
    <citation type="submission" date="2021-02" db="EMBL/GenBank/DDBJ databases">
        <title>Genome assembly of Pseudopithomyces chartarum.</title>
        <authorList>
            <person name="Jauregui R."/>
            <person name="Singh J."/>
            <person name="Voisey C."/>
        </authorList>
    </citation>
    <scope>NUCLEOTIDE SEQUENCE [LARGE SCALE GENOMIC DNA]</scope>
    <source>
        <strain evidence="2 3">AGR01</strain>
    </source>
</reference>
<feature type="compositionally biased region" description="Polar residues" evidence="1">
    <location>
        <begin position="664"/>
        <end position="696"/>
    </location>
</feature>
<feature type="region of interest" description="Disordered" evidence="1">
    <location>
        <begin position="618"/>
        <end position="637"/>
    </location>
</feature>
<evidence type="ECO:0008006" key="4">
    <source>
        <dbReference type="Google" id="ProtNLM"/>
    </source>
</evidence>
<comment type="caution">
    <text evidence="2">The sequence shown here is derived from an EMBL/GenBank/DDBJ whole genome shotgun (WGS) entry which is preliminary data.</text>
</comment>
<organism evidence="2 3">
    <name type="scientific">Pseudopithomyces chartarum</name>
    <dbReference type="NCBI Taxonomy" id="1892770"/>
    <lineage>
        <taxon>Eukaryota</taxon>
        <taxon>Fungi</taxon>
        <taxon>Dikarya</taxon>
        <taxon>Ascomycota</taxon>
        <taxon>Pezizomycotina</taxon>
        <taxon>Dothideomycetes</taxon>
        <taxon>Pleosporomycetidae</taxon>
        <taxon>Pleosporales</taxon>
        <taxon>Massarineae</taxon>
        <taxon>Didymosphaeriaceae</taxon>
        <taxon>Pseudopithomyces</taxon>
    </lineage>
</organism>
<feature type="compositionally biased region" description="Polar residues" evidence="1">
    <location>
        <begin position="733"/>
        <end position="745"/>
    </location>
</feature>
<feature type="region of interest" description="Disordered" evidence="1">
    <location>
        <begin position="655"/>
        <end position="745"/>
    </location>
</feature>
<sequence length="745" mass="82411">MFSPPTPAFDLSRPRLRKVSHWIRDELDPLVAREGPDQLRADDLLTLHDIFQALKTSSITALDLRATGIHRAITEIAGKATRWPGRLADDCDRLVYLWTAKFGRLSDLHPFLYGRGGRLEGIASIEESSKPALLKRWEATCPEKISPKRARRRGNLGFQPGSWWINPLFACHAGIIDVDTVDGGICHDKHGAYAILVVQGDEIESLTESTLTYRCGTQYRGRFRLTAATPKSREPIRLLRSHSVNSRWGPKAGVRYEGMYRVKGWAMHQLSKLSTGTSQKSQLPELVFDIHLERCDSTPMDEVVKIPTAGDLDDYSEFKRLRKIDRDSHHRGIAASNEASKTVPASTKTAPTIAPSKVPMSSETTPWTTTSPAVSHASVMTRSPIPGRSQVLVSKKGTALDALSIISDEEVPDIQKRPTLSRKEVPYTRPRPDHSSILEGEDIALTASPSKIHQTLKEVAPWFDIELPPFPAAPNTDFNTLGVQLSRKDILQNQLDVSTSRRNDTSHKKSHDRSPTSSHLPPEDKRLSEESKKHNKKKERRTSLMIRSRNLMSEMLDSRNAGPIKTVDFFFSKRARAISISSTELSASSKQLTIAKSMTSDMSPESERRDALVHVQGHAKSPTTSVVDSDTNDSHSDQIGETLVERSPAHIVTSQPNLLEGSVGASNTHTPRSSLDATQTSASCDISPCNDGTTRTRSTDQFDTAVKDSEEEQSQVAFRDPFDMSHQGCEEMSTGSSNPSPGTVL</sequence>
<dbReference type="SUPFAM" id="SSF88697">
    <property type="entry name" value="PUA domain-like"/>
    <property type="match status" value="1"/>
</dbReference>
<dbReference type="Proteomes" id="UP001280581">
    <property type="component" value="Unassembled WGS sequence"/>
</dbReference>
<name>A0AAN6LYA4_9PLEO</name>
<dbReference type="EMBL" id="WVTA01000006">
    <property type="protein sequence ID" value="KAK3209431.1"/>
    <property type="molecule type" value="Genomic_DNA"/>
</dbReference>
<dbReference type="AlphaFoldDB" id="A0AAN6LYA4"/>
<feature type="region of interest" description="Disordered" evidence="1">
    <location>
        <begin position="329"/>
        <end position="382"/>
    </location>
</feature>
<accession>A0AAN6LYA4</accession>
<feature type="compositionally biased region" description="Basic and acidic residues" evidence="1">
    <location>
        <begin position="697"/>
        <end position="708"/>
    </location>
</feature>
<dbReference type="InterPro" id="IPR036987">
    <property type="entry name" value="SRA-YDG_sf"/>
</dbReference>
<gene>
    <name evidence="2" type="ORF">GRF29_69g1757460</name>
</gene>
<feature type="compositionally biased region" description="Low complexity" evidence="1">
    <location>
        <begin position="359"/>
        <end position="372"/>
    </location>
</feature>
<feature type="compositionally biased region" description="Polar residues" evidence="1">
    <location>
        <begin position="337"/>
        <end position="350"/>
    </location>
</feature>
<feature type="region of interest" description="Disordered" evidence="1">
    <location>
        <begin position="495"/>
        <end position="544"/>
    </location>
</feature>